<evidence type="ECO:0000313" key="2">
    <source>
        <dbReference type="EMBL" id="RAI39537.1"/>
    </source>
</evidence>
<evidence type="ECO:0000256" key="1">
    <source>
        <dbReference type="SAM" id="MobiDB-lite"/>
    </source>
</evidence>
<dbReference type="AlphaFoldDB" id="A0A327KM13"/>
<dbReference type="OrthoDB" id="9798071at2"/>
<gene>
    <name evidence="2" type="ORF">CH338_09190</name>
</gene>
<evidence type="ECO:0000313" key="3">
    <source>
        <dbReference type="Proteomes" id="UP000248863"/>
    </source>
</evidence>
<feature type="region of interest" description="Disordered" evidence="1">
    <location>
        <begin position="122"/>
        <end position="142"/>
    </location>
</feature>
<dbReference type="Proteomes" id="UP000248863">
    <property type="component" value="Unassembled WGS sequence"/>
</dbReference>
<comment type="caution">
    <text evidence="2">The sequence shown here is derived from an EMBL/GenBank/DDBJ whole genome shotgun (WGS) entry which is preliminary data.</text>
</comment>
<dbReference type="Pfam" id="PF07750">
    <property type="entry name" value="GcrA"/>
    <property type="match status" value="1"/>
</dbReference>
<dbReference type="RefSeq" id="WP_111356802.1">
    <property type="nucleotide sequence ID" value="NZ_NPEU01000073.1"/>
</dbReference>
<keyword evidence="3" id="KW-1185">Reference proteome</keyword>
<sequence>MPRVYTIPAAVPFLPTLAAALLEGRLVPGFSAVAAPPAQPGAPLPLPPIRYLASGYVDWDEALEAWIAQEWRAGRSYQEIAEAIGGTRSQVAGKVQRLGLTGRRTEVVLKTRIAAAERERERAEARALAKPPKAPKPARSQQLCFRADDTTPASAEQLAAEQAAAAAQAELAAPDAAFGERCTLLDLTSSTCHWPLGDPGSPDFFFCGGRTAEGLPYCGWHARIAYQPVDRRRDKRQGK</sequence>
<dbReference type="EMBL" id="NPEU01000073">
    <property type="protein sequence ID" value="RAI39537.1"/>
    <property type="molecule type" value="Genomic_DNA"/>
</dbReference>
<organism evidence="2 3">
    <name type="scientific">Rhodoplanes elegans</name>
    <dbReference type="NCBI Taxonomy" id="29408"/>
    <lineage>
        <taxon>Bacteria</taxon>
        <taxon>Pseudomonadati</taxon>
        <taxon>Pseudomonadota</taxon>
        <taxon>Alphaproteobacteria</taxon>
        <taxon>Hyphomicrobiales</taxon>
        <taxon>Nitrobacteraceae</taxon>
        <taxon>Rhodoplanes</taxon>
    </lineage>
</organism>
<protein>
    <recommendedName>
        <fullName evidence="4">GcrA cell cycle regulator</fullName>
    </recommendedName>
</protein>
<reference evidence="2 3" key="1">
    <citation type="submission" date="2017-07" db="EMBL/GenBank/DDBJ databases">
        <title>Draft Genome Sequences of Select Purple Nonsulfur Bacteria.</title>
        <authorList>
            <person name="Lasarre B."/>
            <person name="Mckinlay J.B."/>
        </authorList>
    </citation>
    <scope>NUCLEOTIDE SEQUENCE [LARGE SCALE GENOMIC DNA]</scope>
    <source>
        <strain evidence="2 3">DSM 11907</strain>
    </source>
</reference>
<evidence type="ECO:0008006" key="4">
    <source>
        <dbReference type="Google" id="ProtNLM"/>
    </source>
</evidence>
<dbReference type="InterPro" id="IPR011681">
    <property type="entry name" value="GcrA"/>
</dbReference>
<name>A0A327KM13_9BRAD</name>
<accession>A0A327KM13</accession>
<proteinExistence type="predicted"/>